<evidence type="ECO:0000313" key="1">
    <source>
        <dbReference type="EMBL" id="OIQ92957.1"/>
    </source>
</evidence>
<dbReference type="EMBL" id="MLJW01000218">
    <property type="protein sequence ID" value="OIQ92957.1"/>
    <property type="molecule type" value="Genomic_DNA"/>
</dbReference>
<sequence>MLTATMMAGMAAQSSTELAPPSLPSPLSPLETVRAALRAALAIYFQQHQNRIAEIDAEQVLATKENRRARRIALLPPMAARVTVGVGKSTAAREIARASNLPLVIVVPNHDLAKAYVDGIPGARHYFGRQLPAEDGTTTEFTCFKIPVVTQAGDKNHRPAQSLCRTCPHGMAGVLVNSADQGKIDAANKFFADRGLNPAGYSACRFLYEGLPKSLSAEKLVMPIQSFSDAAGDWFERDPFSGVPYRTTQRLVIFDERVDLAHEVTISPADVSGWRDSLPKIQERLERNLRRLDELTNPSEAETEERQNAQGVLNLMPEIDGLFQHLIVALATGEMPDATLIKEMDQKIRDAGASASGTARWERVSWNHESDEFFTPLRALATLAWSLKAGAARVKRNGLHCYEVAPVVDWSVKRGSTIFLDATLSLPTRALIESAGGKIHDASADQNMTVTRIVGHLYARGKADHKGYERSARAYMREIEKIAMAMPENSAILTHRAYLAYSNTMEDKVEDKAHPNRKIKAGNPEVTKADFEAWTGRKIGWFGKHDRGQDDWKGMHLAVVGMPIMGSDTWASAYACARSAMLSAGAPDDDWPEFDGKDDWGDGNNGVPLPLQPQVRAWLLDDYAGTIAQAVGRNRAVDHKGEPLTVQLWGGIQSPEMDQALARHGVRIDAATPNPIHRDGAHGREKTDIKLIDQAINLVQAAGRCVSQRSVRDALAGMRASADTNAINARLAKLRSGGALPPASRGGRPAKTALNCIGDTYIQTSAVISVAEPTAEDKTKANTGGKERLSTQVTAPQDAFSDCRRC</sequence>
<accession>A0A1J5RXW4</accession>
<dbReference type="AlphaFoldDB" id="A0A1J5RXW4"/>
<comment type="caution">
    <text evidence="1">The sequence shown here is derived from an EMBL/GenBank/DDBJ whole genome shotgun (WGS) entry which is preliminary data.</text>
</comment>
<proteinExistence type="predicted"/>
<organism evidence="1">
    <name type="scientific">mine drainage metagenome</name>
    <dbReference type="NCBI Taxonomy" id="410659"/>
    <lineage>
        <taxon>unclassified sequences</taxon>
        <taxon>metagenomes</taxon>
        <taxon>ecological metagenomes</taxon>
    </lineage>
</organism>
<name>A0A1J5RXW4_9ZZZZ</name>
<reference evidence="1" key="1">
    <citation type="submission" date="2016-10" db="EMBL/GenBank/DDBJ databases">
        <title>Sequence of Gallionella enrichment culture.</title>
        <authorList>
            <person name="Poehlein A."/>
            <person name="Muehling M."/>
            <person name="Daniel R."/>
        </authorList>
    </citation>
    <scope>NUCLEOTIDE SEQUENCE</scope>
</reference>
<gene>
    <name evidence="1" type="ORF">GALL_250850</name>
</gene>
<protein>
    <submittedName>
        <fullName evidence="1">Uncharacterized protein</fullName>
    </submittedName>
</protein>